<sequence>MALDCLPEELLIIILRQLDSKSLYNLFNTGNERLRTVISTKGVTKKISFSLNNMATVHSLKSLFFKDISTHLLELNLSGVHDLNKTALLPGMRKLKSLLSLNVAYTDITILDFLDIYKLCPTIINIEIDFTFHKNGQKRVLRPQVLTKCQEVFKNIVNVNFVGSYYTLLDSTLPQNILQKAKVDSLTYTVAKQDTFTYHKYAECDPIHCNKICVYFFNWKKSIEYHFRKEYVESLSRIPFQYEYVYIAYREIYCSSLLFKKFFGDFFKHLDVYVSPHIYNEYADAGHVEIMIWNKETTKFDASFFTKLLVEARKVLPSVHIYAQNLLPYEVNNTFVCLTHPILDYNSRDRSNDHRFKMQRVAIPNITLDYDHAFEGRDNIELSLHFLQNIGRPVTLSTQSTFLRKLTYLSMIGDVRYSSEFFNILFRCCENLITLCVFSPSISPCAAPITRAIPLSRSIKNLRLEGKALDFTSLFSSLGNCKTLENVQLIDTSDCYTNLTDTYAFIRQCNNLYYIHIEVEMTDSLRVTKLKMLNEAKRKCGKNHLLIVLTSPSKSVDYFYDPYVSVFRLNSIQ</sequence>
<dbReference type="SUPFAM" id="SSF52047">
    <property type="entry name" value="RNI-like"/>
    <property type="match status" value="1"/>
</dbReference>
<feature type="domain" description="F-box" evidence="1">
    <location>
        <begin position="1"/>
        <end position="47"/>
    </location>
</feature>
<dbReference type="OrthoDB" id="7419010at2759"/>
<name>A0A1E1W0Y6_PECGO</name>
<feature type="non-terminal residue" evidence="2">
    <location>
        <position position="573"/>
    </location>
</feature>
<dbReference type="Gene3D" id="3.80.10.10">
    <property type="entry name" value="Ribonuclease Inhibitor"/>
    <property type="match status" value="1"/>
</dbReference>
<accession>A0A1E1W0Y6</accession>
<dbReference type="PROSITE" id="PS50181">
    <property type="entry name" value="FBOX"/>
    <property type="match status" value="1"/>
</dbReference>
<evidence type="ECO:0000259" key="1">
    <source>
        <dbReference type="PROSITE" id="PS50181"/>
    </source>
</evidence>
<dbReference type="AlphaFoldDB" id="A0A1E1W0Y6"/>
<evidence type="ECO:0000313" key="2">
    <source>
        <dbReference type="EMBL" id="JAT80602.1"/>
    </source>
</evidence>
<gene>
    <name evidence="2" type="ORF">g.3615</name>
</gene>
<organism evidence="2">
    <name type="scientific">Pectinophora gossypiella</name>
    <name type="common">Cotton pink bollworm</name>
    <name type="synonym">Depressaria gossypiella</name>
    <dbReference type="NCBI Taxonomy" id="13191"/>
    <lineage>
        <taxon>Eukaryota</taxon>
        <taxon>Metazoa</taxon>
        <taxon>Ecdysozoa</taxon>
        <taxon>Arthropoda</taxon>
        <taxon>Hexapoda</taxon>
        <taxon>Insecta</taxon>
        <taxon>Pterygota</taxon>
        <taxon>Neoptera</taxon>
        <taxon>Endopterygota</taxon>
        <taxon>Lepidoptera</taxon>
        <taxon>Glossata</taxon>
        <taxon>Ditrysia</taxon>
        <taxon>Gelechioidea</taxon>
        <taxon>Gelechiidae</taxon>
        <taxon>Apatetrinae</taxon>
        <taxon>Pectinophora</taxon>
    </lineage>
</organism>
<dbReference type="InterPro" id="IPR032675">
    <property type="entry name" value="LRR_dom_sf"/>
</dbReference>
<protein>
    <recommendedName>
        <fullName evidence="1">F-box domain-containing protein</fullName>
    </recommendedName>
</protein>
<reference evidence="2" key="1">
    <citation type="submission" date="2015-09" db="EMBL/GenBank/DDBJ databases">
        <title>De novo assembly of Pectinophora gossypiella (Pink Bollworm) gut transcriptome.</title>
        <authorList>
            <person name="Tassone E.E."/>
        </authorList>
    </citation>
    <scope>NUCLEOTIDE SEQUENCE</scope>
</reference>
<dbReference type="InterPro" id="IPR001810">
    <property type="entry name" value="F-box_dom"/>
</dbReference>
<proteinExistence type="predicted"/>
<dbReference type="EMBL" id="GDQN01010452">
    <property type="protein sequence ID" value="JAT80602.1"/>
    <property type="molecule type" value="Transcribed_RNA"/>
</dbReference>